<gene>
    <name evidence="6" type="ORF">ATOP_14590</name>
</gene>
<dbReference type="SUPFAM" id="SSF55120">
    <property type="entry name" value="Pseudouridine synthase"/>
    <property type="match status" value="1"/>
</dbReference>
<dbReference type="AlphaFoldDB" id="A0AAV5B301"/>
<proteinExistence type="inferred from homology"/>
<dbReference type="EMBL" id="BQKC01000001">
    <property type="protein sequence ID" value="GJM55804.1"/>
    <property type="molecule type" value="Genomic_DNA"/>
</dbReference>
<dbReference type="InterPro" id="IPR050188">
    <property type="entry name" value="RluA_PseudoU_synthase"/>
</dbReference>
<comment type="caution">
    <text evidence="6">The sequence shown here is derived from an EMBL/GenBank/DDBJ whole genome shotgun (WGS) entry which is preliminary data.</text>
</comment>
<dbReference type="PANTHER" id="PTHR21600:SF87">
    <property type="entry name" value="RNA PSEUDOURIDYLATE SYNTHASE DOMAIN-CONTAINING PROTEIN 1"/>
    <property type="match status" value="1"/>
</dbReference>
<dbReference type="InterPro" id="IPR006145">
    <property type="entry name" value="PsdUridine_synth_RsuA/RluA"/>
</dbReference>
<comment type="similarity">
    <text evidence="2">Belongs to the pseudouridine synthase RluA family.</text>
</comment>
<organism evidence="6 7">
    <name type="scientific">Granulimonas faecalis</name>
    <dbReference type="NCBI Taxonomy" id="2894155"/>
    <lineage>
        <taxon>Bacteria</taxon>
        <taxon>Bacillati</taxon>
        <taxon>Actinomycetota</taxon>
        <taxon>Coriobacteriia</taxon>
        <taxon>Coriobacteriales</taxon>
        <taxon>Kribbibacteriaceae</taxon>
        <taxon>Granulimonas</taxon>
    </lineage>
</organism>
<evidence type="ECO:0000256" key="1">
    <source>
        <dbReference type="ARBA" id="ARBA00000073"/>
    </source>
</evidence>
<accession>A0AAV5B301</accession>
<evidence type="ECO:0000256" key="3">
    <source>
        <dbReference type="ARBA" id="ARBA00031870"/>
    </source>
</evidence>
<dbReference type="Proteomes" id="UP001055025">
    <property type="component" value="Unassembled WGS sequence"/>
</dbReference>
<dbReference type="InterPro" id="IPR006224">
    <property type="entry name" value="PsdUridine_synth_RluA-like_CS"/>
</dbReference>
<comment type="catalytic activity">
    <reaction evidence="1">
        <text>a uridine in RNA = a pseudouridine in RNA</text>
        <dbReference type="Rhea" id="RHEA:48348"/>
        <dbReference type="Rhea" id="RHEA-COMP:12068"/>
        <dbReference type="Rhea" id="RHEA-COMP:12069"/>
        <dbReference type="ChEBI" id="CHEBI:65314"/>
        <dbReference type="ChEBI" id="CHEBI:65315"/>
    </reaction>
</comment>
<feature type="domain" description="Pseudouridine synthase RsuA/RluA-like" evidence="5">
    <location>
        <begin position="97"/>
        <end position="247"/>
    </location>
</feature>
<dbReference type="Pfam" id="PF00849">
    <property type="entry name" value="PseudoU_synth_2"/>
    <property type="match status" value="1"/>
</dbReference>
<evidence type="ECO:0000256" key="4">
    <source>
        <dbReference type="ARBA" id="ARBA00033164"/>
    </source>
</evidence>
<dbReference type="PROSITE" id="PS01129">
    <property type="entry name" value="PSI_RLU"/>
    <property type="match status" value="1"/>
</dbReference>
<dbReference type="Gene3D" id="3.30.2350.10">
    <property type="entry name" value="Pseudouridine synthase"/>
    <property type="match status" value="1"/>
</dbReference>
<dbReference type="GO" id="GO:0009982">
    <property type="term" value="F:pseudouridine synthase activity"/>
    <property type="evidence" value="ECO:0007669"/>
    <property type="project" value="InterPro"/>
</dbReference>
<reference evidence="6" key="1">
    <citation type="journal article" date="2022" name="Int. J. Syst. Evol. Microbiol.">
        <title>Granulimonas faecalis gen. nov., sp. nov., and Leptogranulimonas caecicola gen. nov., sp. nov., novel lactate-producing Atopobiaceae bacteria isolated from mouse intestines, and an emended description of the family Atopobiaceae.</title>
        <authorList>
            <person name="Morinaga K."/>
            <person name="Kusada H."/>
            <person name="Sakamoto S."/>
            <person name="Murakami T."/>
            <person name="Toyoda A."/>
            <person name="Mori H."/>
            <person name="Meng X.Y."/>
            <person name="Takashino M."/>
            <person name="Murotomi K."/>
            <person name="Tamaki H."/>
        </authorList>
    </citation>
    <scope>NUCLEOTIDE SEQUENCE</scope>
    <source>
        <strain evidence="6">OPF53</strain>
    </source>
</reference>
<protein>
    <recommendedName>
        <fullName evidence="3">RNA pseudouridylate synthase</fullName>
    </recommendedName>
    <alternativeName>
        <fullName evidence="4">RNA-uridine isomerase</fullName>
    </alternativeName>
</protein>
<dbReference type="GO" id="GO:0000455">
    <property type="term" value="P:enzyme-directed rRNA pseudouridine synthesis"/>
    <property type="evidence" value="ECO:0007669"/>
    <property type="project" value="TreeGrafter"/>
</dbReference>
<evidence type="ECO:0000256" key="2">
    <source>
        <dbReference type="ARBA" id="ARBA00010876"/>
    </source>
</evidence>
<dbReference type="GO" id="GO:0003723">
    <property type="term" value="F:RNA binding"/>
    <property type="evidence" value="ECO:0007669"/>
    <property type="project" value="InterPro"/>
</dbReference>
<dbReference type="CDD" id="cd02869">
    <property type="entry name" value="PseudoU_synth_RluA_like"/>
    <property type="match status" value="1"/>
</dbReference>
<dbReference type="InterPro" id="IPR020103">
    <property type="entry name" value="PsdUridine_synth_cat_dom_sf"/>
</dbReference>
<sequence>MARRPFRVLSASDDAVRLAVRGACTCRELLLAAGVSRSAAAAAESAHRVCREGVPLQAPVALEPGDVVELLLEPADPEFPDVEPAAVAWEDPAGLLLAADKPCGLLVHSDGTGAECLVDRVQARLAADGRVREAHPVQRIDVDTSGLVLFSLAPEFQAAVDAQVADGSMEKVYLTLLAGSVDRELTVERPVGRDRHDARRMHVGAGRAALTRISPLAPVRLPGGHEATLCTASIHTGRRHQIRAHAAWAGHPVVGDRLYGGPAASGLMLHAWREAFTHPLTGQRIRVEAPVPDRMVPFVPEGAL</sequence>
<evidence type="ECO:0000259" key="5">
    <source>
        <dbReference type="Pfam" id="PF00849"/>
    </source>
</evidence>
<evidence type="ECO:0000313" key="6">
    <source>
        <dbReference type="EMBL" id="GJM55804.1"/>
    </source>
</evidence>
<dbReference type="PANTHER" id="PTHR21600">
    <property type="entry name" value="MITOCHONDRIAL RNA PSEUDOURIDINE SYNTHASE"/>
    <property type="match status" value="1"/>
</dbReference>
<name>A0AAV5B301_9ACTN</name>
<dbReference type="GO" id="GO:0140098">
    <property type="term" value="F:catalytic activity, acting on RNA"/>
    <property type="evidence" value="ECO:0007669"/>
    <property type="project" value="UniProtKB-ARBA"/>
</dbReference>
<dbReference type="RefSeq" id="WP_251173087.1">
    <property type="nucleotide sequence ID" value="NZ_BQKC01000001.1"/>
</dbReference>
<evidence type="ECO:0000313" key="7">
    <source>
        <dbReference type="Proteomes" id="UP001055025"/>
    </source>
</evidence>
<keyword evidence="7" id="KW-1185">Reference proteome</keyword>